<evidence type="ECO:0000259" key="7">
    <source>
        <dbReference type="Pfam" id="PF00081"/>
    </source>
</evidence>
<dbReference type="PANTHER" id="PTHR43595:SF2">
    <property type="entry name" value="SMALL RIBOSOMAL SUBUNIT PROTEIN MS42"/>
    <property type="match status" value="1"/>
</dbReference>
<dbReference type="GO" id="GO:0004784">
    <property type="term" value="F:superoxide dismutase activity"/>
    <property type="evidence" value="ECO:0007669"/>
    <property type="project" value="UniProtKB-EC"/>
</dbReference>
<dbReference type="Gene3D" id="1.10.287.990">
    <property type="entry name" value="Fe,Mn superoxide dismutase (SOD) domain"/>
    <property type="match status" value="1"/>
</dbReference>
<protein>
    <recommendedName>
        <fullName evidence="2 6">Superoxide dismutase</fullName>
        <ecNumber evidence="2 6">1.15.1.1</ecNumber>
    </recommendedName>
</protein>
<evidence type="ECO:0000256" key="3">
    <source>
        <dbReference type="ARBA" id="ARBA00022723"/>
    </source>
</evidence>
<feature type="domain" description="Manganese/iron superoxide dismutase C-terminal" evidence="8">
    <location>
        <begin position="95"/>
        <end position="195"/>
    </location>
</feature>
<feature type="binding site" evidence="5">
    <location>
        <position position="163"/>
    </location>
    <ligand>
        <name>Mn(2+)</name>
        <dbReference type="ChEBI" id="CHEBI:29035"/>
    </ligand>
</feature>
<name>A0A9D1DT91_9FIRM</name>
<sequence>MYKLPILPYLFQDLEPYIDTHTMGLHYHKHEQNYLNKLNELLVKNNFDYRYGINELYYHLDEFNESDRVDILYNLGGVLNHSLYWKSMSPNRILPSGKLKEDIDKKYGSIDKFFLEFKNKAMSLKGAGYTFLVVTSDGSLDIINLSNQELPQSFGYIPLLNMDMWEHAYYLNYKNEKGNYIDNFLIIADFTNANKLYNNLMK</sequence>
<dbReference type="AlphaFoldDB" id="A0A9D1DT91"/>
<evidence type="ECO:0000256" key="2">
    <source>
        <dbReference type="ARBA" id="ARBA00012682"/>
    </source>
</evidence>
<dbReference type="EMBL" id="DVHC01000008">
    <property type="protein sequence ID" value="HIR58517.1"/>
    <property type="molecule type" value="Genomic_DNA"/>
</dbReference>
<feature type="binding site" evidence="5">
    <location>
        <position position="81"/>
    </location>
    <ligand>
        <name>Mn(2+)</name>
        <dbReference type="ChEBI" id="CHEBI:29035"/>
    </ligand>
</feature>
<evidence type="ECO:0000313" key="10">
    <source>
        <dbReference type="Proteomes" id="UP000824232"/>
    </source>
</evidence>
<evidence type="ECO:0000256" key="4">
    <source>
        <dbReference type="ARBA" id="ARBA00023002"/>
    </source>
</evidence>
<feature type="domain" description="Manganese/iron superoxide dismutase N-terminal" evidence="7">
    <location>
        <begin position="2"/>
        <end position="89"/>
    </location>
</feature>
<dbReference type="InterPro" id="IPR019832">
    <property type="entry name" value="Mn/Fe_SOD_C"/>
</dbReference>
<dbReference type="InterPro" id="IPR036324">
    <property type="entry name" value="Mn/Fe_SOD_N_sf"/>
</dbReference>
<comment type="similarity">
    <text evidence="1 6">Belongs to the iron/manganese superoxide dismutase family.</text>
</comment>
<dbReference type="SUPFAM" id="SSF46609">
    <property type="entry name" value="Fe,Mn superoxide dismutase (SOD), N-terminal domain"/>
    <property type="match status" value="1"/>
</dbReference>
<accession>A0A9D1DT91</accession>
<dbReference type="PANTHER" id="PTHR43595">
    <property type="entry name" value="37S RIBOSOMAL PROTEIN S26, MITOCHONDRIAL"/>
    <property type="match status" value="1"/>
</dbReference>
<evidence type="ECO:0000256" key="6">
    <source>
        <dbReference type="RuleBase" id="RU000414"/>
    </source>
</evidence>
<evidence type="ECO:0000256" key="5">
    <source>
        <dbReference type="PIRSR" id="PIRSR000349-1"/>
    </source>
</evidence>
<dbReference type="InterPro" id="IPR019831">
    <property type="entry name" value="Mn/Fe_SOD_N"/>
</dbReference>
<comment type="function">
    <text evidence="6">Destroys radicals which are normally produced within the cells and which are toxic to biological systems.</text>
</comment>
<dbReference type="GO" id="GO:0046872">
    <property type="term" value="F:metal ion binding"/>
    <property type="evidence" value="ECO:0007669"/>
    <property type="project" value="UniProtKB-KW"/>
</dbReference>
<keyword evidence="4 6" id="KW-0560">Oxidoreductase</keyword>
<dbReference type="Proteomes" id="UP000824232">
    <property type="component" value="Unassembled WGS sequence"/>
</dbReference>
<comment type="caution">
    <text evidence="9">The sequence shown here is derived from an EMBL/GenBank/DDBJ whole genome shotgun (WGS) entry which is preliminary data.</text>
</comment>
<dbReference type="Pfam" id="PF00081">
    <property type="entry name" value="Sod_Fe_N"/>
    <property type="match status" value="1"/>
</dbReference>
<reference evidence="9" key="1">
    <citation type="submission" date="2020-10" db="EMBL/GenBank/DDBJ databases">
        <authorList>
            <person name="Gilroy R."/>
        </authorList>
    </citation>
    <scope>NUCLEOTIDE SEQUENCE</scope>
    <source>
        <strain evidence="9">CHK184-20233</strain>
    </source>
</reference>
<dbReference type="PROSITE" id="PS00088">
    <property type="entry name" value="SOD_MN"/>
    <property type="match status" value="1"/>
</dbReference>
<feature type="binding site" evidence="5">
    <location>
        <position position="26"/>
    </location>
    <ligand>
        <name>Mn(2+)</name>
        <dbReference type="ChEBI" id="CHEBI:29035"/>
    </ligand>
</feature>
<feature type="binding site" evidence="5">
    <location>
        <position position="167"/>
    </location>
    <ligand>
        <name>Mn(2+)</name>
        <dbReference type="ChEBI" id="CHEBI:29035"/>
    </ligand>
</feature>
<gene>
    <name evidence="9" type="ORF">IAB38_00540</name>
</gene>
<dbReference type="PIRSF" id="PIRSF000349">
    <property type="entry name" value="SODismutase"/>
    <property type="match status" value="1"/>
</dbReference>
<dbReference type="EC" id="1.15.1.1" evidence="2 6"/>
<proteinExistence type="inferred from homology"/>
<dbReference type="Pfam" id="PF02777">
    <property type="entry name" value="Sod_Fe_C"/>
    <property type="match status" value="1"/>
</dbReference>
<evidence type="ECO:0000256" key="1">
    <source>
        <dbReference type="ARBA" id="ARBA00008714"/>
    </source>
</evidence>
<dbReference type="GO" id="GO:0005737">
    <property type="term" value="C:cytoplasm"/>
    <property type="evidence" value="ECO:0007669"/>
    <property type="project" value="TreeGrafter"/>
</dbReference>
<reference evidence="9" key="2">
    <citation type="journal article" date="2021" name="PeerJ">
        <title>Extensive microbial diversity within the chicken gut microbiome revealed by metagenomics and culture.</title>
        <authorList>
            <person name="Gilroy R."/>
            <person name="Ravi A."/>
            <person name="Getino M."/>
            <person name="Pursley I."/>
            <person name="Horton D.L."/>
            <person name="Alikhan N.F."/>
            <person name="Baker D."/>
            <person name="Gharbi K."/>
            <person name="Hall N."/>
            <person name="Watson M."/>
            <person name="Adriaenssens E.M."/>
            <person name="Foster-Nyarko E."/>
            <person name="Jarju S."/>
            <person name="Secka A."/>
            <person name="Antonio M."/>
            <person name="Oren A."/>
            <person name="Chaudhuri R.R."/>
            <person name="La Ragione R."/>
            <person name="Hildebrand F."/>
            <person name="Pallen M.J."/>
        </authorList>
    </citation>
    <scope>NUCLEOTIDE SEQUENCE</scope>
    <source>
        <strain evidence="9">CHK184-20233</strain>
    </source>
</reference>
<comment type="catalytic activity">
    <reaction evidence="6">
        <text>2 superoxide + 2 H(+) = H2O2 + O2</text>
        <dbReference type="Rhea" id="RHEA:20696"/>
        <dbReference type="ChEBI" id="CHEBI:15378"/>
        <dbReference type="ChEBI" id="CHEBI:15379"/>
        <dbReference type="ChEBI" id="CHEBI:16240"/>
        <dbReference type="ChEBI" id="CHEBI:18421"/>
        <dbReference type="EC" id="1.15.1.1"/>
    </reaction>
</comment>
<dbReference type="PRINTS" id="PR01703">
    <property type="entry name" value="MNSODISMTASE"/>
</dbReference>
<evidence type="ECO:0000259" key="8">
    <source>
        <dbReference type="Pfam" id="PF02777"/>
    </source>
</evidence>
<dbReference type="SUPFAM" id="SSF54719">
    <property type="entry name" value="Fe,Mn superoxide dismutase (SOD), C-terminal domain"/>
    <property type="match status" value="1"/>
</dbReference>
<dbReference type="InterPro" id="IPR001189">
    <property type="entry name" value="Mn/Fe_SOD"/>
</dbReference>
<organism evidence="9 10">
    <name type="scientific">Candidatus Onthousia excrementipullorum</name>
    <dbReference type="NCBI Taxonomy" id="2840884"/>
    <lineage>
        <taxon>Bacteria</taxon>
        <taxon>Bacillati</taxon>
        <taxon>Bacillota</taxon>
        <taxon>Bacilli</taxon>
        <taxon>Candidatus Onthousia</taxon>
    </lineage>
</organism>
<evidence type="ECO:0000313" key="9">
    <source>
        <dbReference type="EMBL" id="HIR58517.1"/>
    </source>
</evidence>
<dbReference type="Gene3D" id="3.55.40.20">
    <property type="entry name" value="Iron/manganese superoxide dismutase, C-terminal domain"/>
    <property type="match status" value="1"/>
</dbReference>
<keyword evidence="3 5" id="KW-0479">Metal-binding</keyword>
<dbReference type="InterPro" id="IPR036314">
    <property type="entry name" value="SOD_C_sf"/>
</dbReference>
<dbReference type="InterPro" id="IPR019833">
    <property type="entry name" value="Mn/Fe_SOD_BS"/>
</dbReference>